<dbReference type="AlphaFoldDB" id="A0A1J4MQ01"/>
<evidence type="ECO:0000313" key="1">
    <source>
        <dbReference type="EMBL" id="OII76272.1"/>
    </source>
</evidence>
<dbReference type="GeneID" id="92364855"/>
<accession>A0A1J4MQ01</accession>
<keyword evidence="2" id="KW-1185">Reference proteome</keyword>
<dbReference type="EMBL" id="LRBS01000067">
    <property type="protein sequence ID" value="OII76272.1"/>
    <property type="molecule type" value="Genomic_DNA"/>
</dbReference>
<dbReference type="Gene3D" id="1.10.150.670">
    <property type="entry name" value="Crossover junction endonuclease EME1, DNA-binding domain"/>
    <property type="match status" value="1"/>
</dbReference>
<protein>
    <recommendedName>
        <fullName evidence="3">ERCC4 domain-containing protein</fullName>
    </recommendedName>
</protein>
<dbReference type="RefSeq" id="XP_067068118.1">
    <property type="nucleotide sequence ID" value="XM_067210911.1"/>
</dbReference>
<reference evidence="1 2" key="1">
    <citation type="submission" date="2016-10" db="EMBL/GenBank/DDBJ databases">
        <title>Reductive evolution of mitochondrial metabolism and differential evolution of invasion-related proteins in Cryptosporidium.</title>
        <authorList>
            <person name="Liu S."/>
            <person name="Roellig D.M."/>
            <person name="Guo Y."/>
            <person name="Li N."/>
            <person name="Frace M.A."/>
            <person name="Tang K."/>
            <person name="Zhang L."/>
            <person name="Feng Y."/>
            <person name="Xiao L."/>
        </authorList>
    </citation>
    <scope>NUCLEOTIDE SEQUENCE [LARGE SCALE GENOMIC DNA]</scope>
    <source>
        <strain evidence="1">30847</strain>
    </source>
</reference>
<comment type="caution">
    <text evidence="1">The sequence shown here is derived from an EMBL/GenBank/DDBJ whole genome shotgun (WGS) entry which is preliminary data.</text>
</comment>
<organism evidence="1 2">
    <name type="scientific">Cryptosporidium andersoni</name>
    <dbReference type="NCBI Taxonomy" id="117008"/>
    <lineage>
        <taxon>Eukaryota</taxon>
        <taxon>Sar</taxon>
        <taxon>Alveolata</taxon>
        <taxon>Apicomplexa</taxon>
        <taxon>Conoidasida</taxon>
        <taxon>Coccidia</taxon>
        <taxon>Eucoccidiorida</taxon>
        <taxon>Eimeriorina</taxon>
        <taxon>Cryptosporidiidae</taxon>
        <taxon>Cryptosporidium</taxon>
    </lineage>
</organism>
<name>A0A1J4MQ01_9CRYT</name>
<gene>
    <name evidence="1" type="ORF">cand_006700</name>
</gene>
<dbReference type="Proteomes" id="UP000186804">
    <property type="component" value="Unassembled WGS sequence"/>
</dbReference>
<dbReference type="VEuPathDB" id="CryptoDB:cand_006700"/>
<sequence length="373" mass="42633">MEWETDICRIKLCPCISNINLGRHIIQSLKDTKADLILCSDISNDKENYLENRNICKMNIPYCELYPKFLYIPHLWKIKSHNKDLDRDIHYNISKIVVLFVTIQIYDQISNLNTNHNMKSSKFGHPVVDCVYEEIQLHMSSNYKVDSQDQTRCIVIWIGIRDCLSQEALLRESSNHLANFQSSDSLNFSGQTSLDMAITYLLIHLSSDSIEIRNEADVTGYLYSIISSIGEAQKRPVPSKYKPKSNNSTAADSIWVSQLIQIPGLSDESAKAIADKFPNPSKLIQFINKDENDFQNLSNKRKHINNIFEIIGSKKSCHREPEWLITLANLTYLSSNGVGLRKLGRSRAKKLATMYSRNTLPDDILSSNTKNSH</sequence>
<dbReference type="InterPro" id="IPR042530">
    <property type="entry name" value="EME1/EME2_C"/>
</dbReference>
<evidence type="ECO:0000313" key="2">
    <source>
        <dbReference type="Proteomes" id="UP000186804"/>
    </source>
</evidence>
<evidence type="ECO:0008006" key="3">
    <source>
        <dbReference type="Google" id="ProtNLM"/>
    </source>
</evidence>
<proteinExistence type="predicted"/>
<dbReference type="OrthoDB" id="343092at2759"/>